<organism evidence="1 2">
    <name type="scientific">Lottia gigantea</name>
    <name type="common">Giant owl limpet</name>
    <dbReference type="NCBI Taxonomy" id="225164"/>
    <lineage>
        <taxon>Eukaryota</taxon>
        <taxon>Metazoa</taxon>
        <taxon>Spiralia</taxon>
        <taxon>Lophotrochozoa</taxon>
        <taxon>Mollusca</taxon>
        <taxon>Gastropoda</taxon>
        <taxon>Patellogastropoda</taxon>
        <taxon>Lottioidea</taxon>
        <taxon>Lottiidae</taxon>
        <taxon>Lottia</taxon>
    </lineage>
</organism>
<name>V4B281_LOTGI</name>
<dbReference type="Pfam" id="PF15046">
    <property type="entry name" value="DUF4532"/>
    <property type="match status" value="1"/>
</dbReference>
<dbReference type="GeneID" id="20252688"/>
<evidence type="ECO:0000313" key="1">
    <source>
        <dbReference type="EMBL" id="ESO82384.1"/>
    </source>
</evidence>
<dbReference type="PANTHER" id="PTHR35156:SF1">
    <property type="entry name" value="TESTIS-EXPRESSED PROTEIN 52"/>
    <property type="match status" value="1"/>
</dbReference>
<protein>
    <submittedName>
        <fullName evidence="1">Uncharacterized protein</fullName>
    </submittedName>
</protein>
<dbReference type="CTD" id="20252688"/>
<dbReference type="KEGG" id="lgi:LOTGIDRAFT_86394"/>
<dbReference type="PANTHER" id="PTHR35156">
    <property type="entry name" value="TESTIS-EXPRESSED PROTEIN 52"/>
    <property type="match status" value="1"/>
</dbReference>
<dbReference type="Proteomes" id="UP000030746">
    <property type="component" value="Unassembled WGS sequence"/>
</dbReference>
<dbReference type="RefSeq" id="XP_009066891.1">
    <property type="nucleotide sequence ID" value="XM_009068643.1"/>
</dbReference>
<proteinExistence type="predicted"/>
<feature type="non-terminal residue" evidence="1">
    <location>
        <position position="196"/>
    </location>
</feature>
<sequence length="196" mass="22807">VMPTIEERERLMKPVKTTYTGFTPRSVQKLATRKKPTTVLDFECNHFLRTNPEAFTNGQPSVEHRLWLEAGKCAPPYPSRPDASYNSNVWRNFRKQFGFHTSAEGRKTSDVIAAMYPLNIPPPSKIGEHTFNKFVKESNLFQDERFKSLAIKRTSDDDFQMRKLKIKSEVRHPPIDRNGNILPPENFKKYAHRFIP</sequence>
<keyword evidence="2" id="KW-1185">Reference proteome</keyword>
<accession>V4B281</accession>
<dbReference type="HOGENOM" id="CLU_087011_0_0_1"/>
<dbReference type="OrthoDB" id="10017413at2759"/>
<gene>
    <name evidence="1" type="ORF">LOTGIDRAFT_86394</name>
</gene>
<dbReference type="AlphaFoldDB" id="V4B281"/>
<reference evidence="1 2" key="1">
    <citation type="journal article" date="2013" name="Nature">
        <title>Insights into bilaterian evolution from three spiralian genomes.</title>
        <authorList>
            <person name="Simakov O."/>
            <person name="Marletaz F."/>
            <person name="Cho S.J."/>
            <person name="Edsinger-Gonzales E."/>
            <person name="Havlak P."/>
            <person name="Hellsten U."/>
            <person name="Kuo D.H."/>
            <person name="Larsson T."/>
            <person name="Lv J."/>
            <person name="Arendt D."/>
            <person name="Savage R."/>
            <person name="Osoegawa K."/>
            <person name="de Jong P."/>
            <person name="Grimwood J."/>
            <person name="Chapman J.A."/>
            <person name="Shapiro H."/>
            <person name="Aerts A."/>
            <person name="Otillar R.P."/>
            <person name="Terry A.Y."/>
            <person name="Boore J.L."/>
            <person name="Grigoriev I.V."/>
            <person name="Lindberg D.R."/>
            <person name="Seaver E.C."/>
            <person name="Weisblat D.A."/>
            <person name="Putnam N.H."/>
            <person name="Rokhsar D.S."/>
        </authorList>
    </citation>
    <scope>NUCLEOTIDE SEQUENCE [LARGE SCALE GENOMIC DNA]</scope>
</reference>
<evidence type="ECO:0000313" key="2">
    <source>
        <dbReference type="Proteomes" id="UP000030746"/>
    </source>
</evidence>
<dbReference type="OMA" id="QHTWGFH"/>
<dbReference type="InterPro" id="IPR029206">
    <property type="entry name" value="DUF4532"/>
</dbReference>
<dbReference type="EMBL" id="KB203918">
    <property type="protein sequence ID" value="ESO82384.1"/>
    <property type="molecule type" value="Genomic_DNA"/>
</dbReference>
<feature type="non-terminal residue" evidence="1">
    <location>
        <position position="1"/>
    </location>
</feature>